<keyword evidence="3" id="KW-1185">Reference proteome</keyword>
<evidence type="ECO:0000313" key="3">
    <source>
        <dbReference type="Proteomes" id="UP001590951"/>
    </source>
</evidence>
<dbReference type="Proteomes" id="UP001590951">
    <property type="component" value="Unassembled WGS sequence"/>
</dbReference>
<dbReference type="InterPro" id="IPR031349">
    <property type="entry name" value="Tfb6"/>
</dbReference>
<proteinExistence type="predicted"/>
<dbReference type="PANTHER" id="PTHR37781:SF1">
    <property type="entry name" value="ADR380WP"/>
    <property type="match status" value="1"/>
</dbReference>
<protein>
    <submittedName>
        <fullName evidence="2">Uncharacterized protein</fullName>
    </submittedName>
</protein>
<comment type="caution">
    <text evidence="2">The sequence shown here is derived from an EMBL/GenBank/DDBJ whole genome shotgun (WGS) entry which is preliminary data.</text>
</comment>
<name>A0ABR4BDC4_9LECA</name>
<reference evidence="2 3" key="1">
    <citation type="submission" date="2024-09" db="EMBL/GenBank/DDBJ databases">
        <title>Rethinking Asexuality: The Enigmatic Case of Functional Sexual Genes in Lepraria (Stereocaulaceae).</title>
        <authorList>
            <person name="Doellman M."/>
            <person name="Sun Y."/>
            <person name="Barcenas-Pena A."/>
            <person name="Lumbsch H.T."/>
            <person name="Grewe F."/>
        </authorList>
    </citation>
    <scope>NUCLEOTIDE SEQUENCE [LARGE SCALE GENOMIC DNA]</scope>
    <source>
        <strain evidence="2 3">Grewe 0041</strain>
    </source>
</reference>
<feature type="region of interest" description="Disordered" evidence="1">
    <location>
        <begin position="1"/>
        <end position="51"/>
    </location>
</feature>
<organism evidence="2 3">
    <name type="scientific">Lepraria finkii</name>
    <dbReference type="NCBI Taxonomy" id="1340010"/>
    <lineage>
        <taxon>Eukaryota</taxon>
        <taxon>Fungi</taxon>
        <taxon>Dikarya</taxon>
        <taxon>Ascomycota</taxon>
        <taxon>Pezizomycotina</taxon>
        <taxon>Lecanoromycetes</taxon>
        <taxon>OSLEUM clade</taxon>
        <taxon>Lecanoromycetidae</taxon>
        <taxon>Lecanorales</taxon>
        <taxon>Lecanorineae</taxon>
        <taxon>Stereocaulaceae</taxon>
        <taxon>Lepraria</taxon>
    </lineage>
</organism>
<feature type="compositionally biased region" description="Acidic residues" evidence="1">
    <location>
        <begin position="210"/>
        <end position="233"/>
    </location>
</feature>
<sequence length="275" mass="29654">MTSASEPAGPGGFLQPTLPSSPTSTATFISNTPSTLPHSRSTPLKPGSSKESSFIDYVDRKLLGISRRYEKRYNTDFEDEATSGIEGRGYESFGELAKDLNGVIDVVWMSGTPLLQTPYLLTIALTASTSLPSFPFAPRPTFQLLHKLDSALYSLLQGTNAETGETLPGFEGGRGRLSTTDKVRVRGLVERTRVAVVEVAEKGESVADAGESETEDNLATDDNDNEDDDDNDEIMGGMQVEGNHGRWEMEVARVYERTIMELGMSLGGSVIGGFG</sequence>
<accession>A0ABR4BDC4</accession>
<dbReference type="Pfam" id="PF17110">
    <property type="entry name" value="TFB6"/>
    <property type="match status" value="1"/>
</dbReference>
<dbReference type="EMBL" id="JBHFEH010000010">
    <property type="protein sequence ID" value="KAL2055720.1"/>
    <property type="molecule type" value="Genomic_DNA"/>
</dbReference>
<evidence type="ECO:0000256" key="1">
    <source>
        <dbReference type="SAM" id="MobiDB-lite"/>
    </source>
</evidence>
<evidence type="ECO:0000313" key="2">
    <source>
        <dbReference type="EMBL" id="KAL2055720.1"/>
    </source>
</evidence>
<feature type="compositionally biased region" description="Polar residues" evidence="1">
    <location>
        <begin position="26"/>
        <end position="42"/>
    </location>
</feature>
<feature type="region of interest" description="Disordered" evidence="1">
    <location>
        <begin position="202"/>
        <end position="243"/>
    </location>
</feature>
<feature type="compositionally biased region" description="Low complexity" evidence="1">
    <location>
        <begin position="16"/>
        <end position="25"/>
    </location>
</feature>
<dbReference type="PANTHER" id="PTHR37781">
    <property type="entry name" value="TFIIH COMPLEX SUBUNIT"/>
    <property type="match status" value="1"/>
</dbReference>
<gene>
    <name evidence="2" type="ORF">ABVK25_003964</name>
</gene>